<dbReference type="PANTHER" id="PTHR10605:SF56">
    <property type="entry name" value="BIFUNCTIONAL HEPARAN SULFATE N-DEACETYLASE_N-SULFOTRANSFERASE"/>
    <property type="match status" value="1"/>
</dbReference>
<feature type="region of interest" description="Disordered" evidence="3">
    <location>
        <begin position="136"/>
        <end position="171"/>
    </location>
</feature>
<dbReference type="EMBL" id="CP038267">
    <property type="protein sequence ID" value="QBR91188.1"/>
    <property type="molecule type" value="Genomic_DNA"/>
</dbReference>
<dbReference type="SUPFAM" id="SSF52540">
    <property type="entry name" value="P-loop containing nucleoside triphosphate hydrolases"/>
    <property type="match status" value="1"/>
</dbReference>
<evidence type="ECO:0000313" key="6">
    <source>
        <dbReference type="Proteomes" id="UP000294894"/>
    </source>
</evidence>
<dbReference type="Gene3D" id="3.40.50.300">
    <property type="entry name" value="P-loop containing nucleotide triphosphate hydrolases"/>
    <property type="match status" value="1"/>
</dbReference>
<feature type="domain" description="Sulfotransferase" evidence="4">
    <location>
        <begin position="226"/>
        <end position="413"/>
    </location>
</feature>
<dbReference type="InterPro" id="IPR037359">
    <property type="entry name" value="NST/OST"/>
</dbReference>
<keyword evidence="6" id="KW-1185">Reference proteome</keyword>
<name>A0A4P7GH34_9ACTN</name>
<sequence>MEEEHRVAAEAAQERCHGVGVAGQGDVGVRRVGQGLGQRPPLPRTLPLVEEVALQPLTRVSHEVDQPRRRHRGMEPLGDDAGDAGVGVRRGGLAGEQRRVGRGEVVAVGGDAPGVLVVAGEEVGLLDLREVAPRMGAEPAEEGGGAGLHGTDHDEVGQSHRPRVGHLSPWNRTGGVLRTRLGGYSGPCRRGVRCATMGAQTRRPRRRADRGTGGRGHGEANGMLPTFLVIGAAKSGTSSLSSYLRSHPEVFMSRPKELHFFTNGWQRGLEHYESFFADSEGFPARGEASTSYTQAPRYDGVPERIVGVLPDVKLVYLIRNPVQRIRSQYVHYVDRGREGRPLEEAVRENPDYLDSSRYAYQIGLYLEHVARDRILVISTDHLRDDRERTMGQVFEFLGVDPDAPMRTMERELNRSADKRKAPALVDSGRRFLRRSGLGKHVPRDVLVRGHQLVSRPIPPDVAQVSPELEDWLWSQLQDDLVQLRGLVGPDFDLWGRA</sequence>
<evidence type="ECO:0000256" key="2">
    <source>
        <dbReference type="ARBA" id="ARBA00023180"/>
    </source>
</evidence>
<dbReference type="Pfam" id="PF00685">
    <property type="entry name" value="Sulfotransfer_1"/>
    <property type="match status" value="1"/>
</dbReference>
<dbReference type="Proteomes" id="UP000294894">
    <property type="component" value="Chromosome"/>
</dbReference>
<keyword evidence="1" id="KW-0808">Transferase</keyword>
<dbReference type="OrthoDB" id="4508169at2"/>
<dbReference type="PANTHER" id="PTHR10605">
    <property type="entry name" value="HEPARAN SULFATE SULFOTRANSFERASE"/>
    <property type="match status" value="1"/>
</dbReference>
<dbReference type="InterPro" id="IPR000863">
    <property type="entry name" value="Sulfotransferase_dom"/>
</dbReference>
<evidence type="ECO:0000256" key="1">
    <source>
        <dbReference type="ARBA" id="ARBA00022679"/>
    </source>
</evidence>
<evidence type="ECO:0000256" key="3">
    <source>
        <dbReference type="SAM" id="MobiDB-lite"/>
    </source>
</evidence>
<dbReference type="AlphaFoldDB" id="A0A4P7GH34"/>
<dbReference type="KEGG" id="noy:EXE57_02065"/>
<accession>A0A4P7GH34</accession>
<keyword evidence="2" id="KW-0325">Glycoprotein</keyword>
<dbReference type="GO" id="GO:0008146">
    <property type="term" value="F:sulfotransferase activity"/>
    <property type="evidence" value="ECO:0007669"/>
    <property type="project" value="InterPro"/>
</dbReference>
<gene>
    <name evidence="5" type="ORF">EXE57_02065</name>
</gene>
<dbReference type="InterPro" id="IPR027417">
    <property type="entry name" value="P-loop_NTPase"/>
</dbReference>
<protein>
    <recommendedName>
        <fullName evidence="4">Sulfotransferase domain-containing protein</fullName>
    </recommendedName>
</protein>
<feature type="region of interest" description="Disordered" evidence="3">
    <location>
        <begin position="63"/>
        <end position="86"/>
    </location>
</feature>
<feature type="region of interest" description="Disordered" evidence="3">
    <location>
        <begin position="197"/>
        <end position="220"/>
    </location>
</feature>
<organism evidence="5 6">
    <name type="scientific">Nocardioides euryhalodurans</name>
    <dbReference type="NCBI Taxonomy" id="2518370"/>
    <lineage>
        <taxon>Bacteria</taxon>
        <taxon>Bacillati</taxon>
        <taxon>Actinomycetota</taxon>
        <taxon>Actinomycetes</taxon>
        <taxon>Propionibacteriales</taxon>
        <taxon>Nocardioidaceae</taxon>
        <taxon>Nocardioides</taxon>
    </lineage>
</organism>
<feature type="compositionally biased region" description="Basic and acidic residues" evidence="3">
    <location>
        <begin position="209"/>
        <end position="218"/>
    </location>
</feature>
<reference evidence="5 6" key="1">
    <citation type="submission" date="2019-03" db="EMBL/GenBank/DDBJ databases">
        <title>Three New Species of Nocardioides, Nocardioides euryhalodurans sp. nov., Nocardioides seonyuensis sp. nov. and Nocardioides eburneoflavus sp. nov., Iolated from Soil.</title>
        <authorList>
            <person name="Roh S.G."/>
            <person name="Lee C."/>
            <person name="Kim M.-K."/>
            <person name="Kim S.B."/>
        </authorList>
    </citation>
    <scope>NUCLEOTIDE SEQUENCE [LARGE SCALE GENOMIC DNA]</scope>
    <source>
        <strain evidence="5 6">MMS17-SY117</strain>
    </source>
</reference>
<proteinExistence type="predicted"/>
<evidence type="ECO:0000313" key="5">
    <source>
        <dbReference type="EMBL" id="QBR91188.1"/>
    </source>
</evidence>
<evidence type="ECO:0000259" key="4">
    <source>
        <dbReference type="Pfam" id="PF00685"/>
    </source>
</evidence>